<evidence type="ECO:0000256" key="1">
    <source>
        <dbReference type="ARBA" id="ARBA00001668"/>
    </source>
</evidence>
<keyword evidence="9" id="KW-0238">DNA-binding</keyword>
<evidence type="ECO:0000256" key="7">
    <source>
        <dbReference type="ARBA" id="ARBA00022801"/>
    </source>
</evidence>
<dbReference type="InterPro" id="IPR000214">
    <property type="entry name" value="Znf_DNA_glyclase/AP_lyase"/>
</dbReference>
<dbReference type="Pfam" id="PF01149">
    <property type="entry name" value="Fapy_DNA_glyco"/>
    <property type="match status" value="1"/>
</dbReference>
<organism evidence="17 18">
    <name type="scientific">Sorangium cellulosum</name>
    <name type="common">Polyangium cellulosum</name>
    <dbReference type="NCBI Taxonomy" id="56"/>
    <lineage>
        <taxon>Bacteria</taxon>
        <taxon>Pseudomonadati</taxon>
        <taxon>Myxococcota</taxon>
        <taxon>Polyangia</taxon>
        <taxon>Polyangiales</taxon>
        <taxon>Polyangiaceae</taxon>
        <taxon>Sorangium</taxon>
    </lineage>
</organism>
<evidence type="ECO:0000256" key="13">
    <source>
        <dbReference type="ARBA" id="ARBA00023295"/>
    </source>
</evidence>
<dbReference type="GO" id="GO:0006284">
    <property type="term" value="P:base-excision repair"/>
    <property type="evidence" value="ECO:0007669"/>
    <property type="project" value="InterPro"/>
</dbReference>
<comment type="similarity">
    <text evidence="3">Belongs to the FPG family.</text>
</comment>
<dbReference type="GO" id="GO:0034039">
    <property type="term" value="F:8-oxo-7,8-dihydroguanine DNA N-glycosylase activity"/>
    <property type="evidence" value="ECO:0007669"/>
    <property type="project" value="TreeGrafter"/>
</dbReference>
<dbReference type="InterPro" id="IPR010663">
    <property type="entry name" value="Znf_FPG/IleRS"/>
</dbReference>
<dbReference type="PANTHER" id="PTHR22993:SF9">
    <property type="entry name" value="FORMAMIDOPYRIMIDINE-DNA GLYCOSYLASE"/>
    <property type="match status" value="1"/>
</dbReference>
<dbReference type="InterPro" id="IPR010979">
    <property type="entry name" value="Ribosomal_uS13-like_H2TH"/>
</dbReference>
<dbReference type="GO" id="GO:0003906">
    <property type="term" value="F:DNA-(apurinic or apyrimidinic site) endonuclease activity"/>
    <property type="evidence" value="ECO:0007669"/>
    <property type="project" value="InterPro"/>
</dbReference>
<evidence type="ECO:0000256" key="9">
    <source>
        <dbReference type="ARBA" id="ARBA00023125"/>
    </source>
</evidence>
<keyword evidence="10" id="KW-0234">DNA repair</keyword>
<dbReference type="Gene3D" id="3.20.190.10">
    <property type="entry name" value="MutM-like, N-terminal"/>
    <property type="match status" value="1"/>
</dbReference>
<dbReference type="InterPro" id="IPR035937">
    <property type="entry name" value="FPG_N"/>
</dbReference>
<feature type="domain" description="Formamidopyrimidine-DNA glycosylase catalytic" evidence="16">
    <location>
        <begin position="2"/>
        <end position="118"/>
    </location>
</feature>
<dbReference type="Pfam" id="PF06831">
    <property type="entry name" value="H2TH"/>
    <property type="match status" value="1"/>
</dbReference>
<evidence type="ECO:0000256" key="12">
    <source>
        <dbReference type="ARBA" id="ARBA00023268"/>
    </source>
</evidence>
<keyword evidence="13" id="KW-0326">Glycosidase</keyword>
<dbReference type="PROSITE" id="PS51068">
    <property type="entry name" value="FPG_CAT"/>
    <property type="match status" value="1"/>
</dbReference>
<evidence type="ECO:0000256" key="8">
    <source>
        <dbReference type="ARBA" id="ARBA00022833"/>
    </source>
</evidence>
<sequence>MPERPDLEYVVPILARELTGAAVAGVRADSPVVVRVLLPERLDALLPGEEIRRVARRAHAVVLELGGPRALDLVISPMLAGRFSITLPGEKRIPTDLAFSLILADGRELRYRDEVQMGKVYVLARGDLDKIPGLERVGLDVLDPRVFTAEAFRAAARGRRDLVKDFLMDKAALDSLGNAYADEVLFEAQVHPKAAVKGLSDEELDRLHGAIVRVLGDATRTIAERSPALDEKLRDFLKVRGRPGQPCPRCGDKLRRASVHGHDAIFCPSCQPEDRRSASLHLRRLRREPG</sequence>
<evidence type="ECO:0000256" key="3">
    <source>
        <dbReference type="ARBA" id="ARBA00009409"/>
    </source>
</evidence>
<feature type="domain" description="FPG-type" evidence="15">
    <location>
        <begin position="238"/>
        <end position="272"/>
    </location>
</feature>
<dbReference type="Proteomes" id="UP000075420">
    <property type="component" value="Unassembled WGS sequence"/>
</dbReference>
<dbReference type="GO" id="GO:0016829">
    <property type="term" value="F:lyase activity"/>
    <property type="evidence" value="ECO:0007669"/>
    <property type="project" value="UniProtKB-KW"/>
</dbReference>
<dbReference type="SUPFAM" id="SSF57716">
    <property type="entry name" value="Glucocorticoid receptor-like (DNA-binding domain)"/>
    <property type="match status" value="1"/>
</dbReference>
<keyword evidence="5" id="KW-0227">DNA damage</keyword>
<dbReference type="SUPFAM" id="SSF46946">
    <property type="entry name" value="S13-like H2TH domain"/>
    <property type="match status" value="1"/>
</dbReference>
<dbReference type="EMBL" id="JELY01000640">
    <property type="protein sequence ID" value="KYF58659.1"/>
    <property type="molecule type" value="Genomic_DNA"/>
</dbReference>
<keyword evidence="12" id="KW-0511">Multifunctional enzyme</keyword>
<dbReference type="SMART" id="SM01232">
    <property type="entry name" value="H2TH"/>
    <property type="match status" value="1"/>
</dbReference>
<evidence type="ECO:0000313" key="17">
    <source>
        <dbReference type="EMBL" id="KYF58659.1"/>
    </source>
</evidence>
<dbReference type="PANTHER" id="PTHR22993">
    <property type="entry name" value="FORMAMIDOPYRIMIDINE-DNA GLYCOSYLASE"/>
    <property type="match status" value="1"/>
</dbReference>
<keyword evidence="8" id="KW-0862">Zinc</keyword>
<dbReference type="SUPFAM" id="SSF81624">
    <property type="entry name" value="N-terminal domain of MutM-like DNA repair proteins"/>
    <property type="match status" value="1"/>
</dbReference>
<comment type="cofactor">
    <cofactor evidence="2">
        <name>Zn(2+)</name>
        <dbReference type="ChEBI" id="CHEBI:29105"/>
    </cofactor>
</comment>
<dbReference type="Pfam" id="PF06827">
    <property type="entry name" value="zf-FPG_IleRS"/>
    <property type="match status" value="1"/>
</dbReference>
<evidence type="ECO:0000256" key="5">
    <source>
        <dbReference type="ARBA" id="ARBA00022763"/>
    </source>
</evidence>
<dbReference type="PROSITE" id="PS51066">
    <property type="entry name" value="ZF_FPG_2"/>
    <property type="match status" value="1"/>
</dbReference>
<evidence type="ECO:0000256" key="14">
    <source>
        <dbReference type="PROSITE-ProRule" id="PRU00391"/>
    </source>
</evidence>
<accession>A0A150PSK5</accession>
<keyword evidence="6 14" id="KW-0863">Zinc-finger</keyword>
<dbReference type="SMART" id="SM00898">
    <property type="entry name" value="Fapy_DNA_glyco"/>
    <property type="match status" value="1"/>
</dbReference>
<evidence type="ECO:0000256" key="2">
    <source>
        <dbReference type="ARBA" id="ARBA00001947"/>
    </source>
</evidence>
<keyword evidence="11" id="KW-0456">Lyase</keyword>
<dbReference type="GO" id="GO:0008270">
    <property type="term" value="F:zinc ion binding"/>
    <property type="evidence" value="ECO:0007669"/>
    <property type="project" value="UniProtKB-KW"/>
</dbReference>
<dbReference type="InterPro" id="IPR015886">
    <property type="entry name" value="H2TH_FPG"/>
</dbReference>
<comment type="caution">
    <text evidence="17">The sequence shown here is derived from an EMBL/GenBank/DDBJ whole genome shotgun (WGS) entry which is preliminary data.</text>
</comment>
<dbReference type="InterPro" id="IPR012319">
    <property type="entry name" value="FPG_cat"/>
</dbReference>
<name>A0A150PSK5_SORCE</name>
<keyword evidence="7" id="KW-0378">Hydrolase</keyword>
<evidence type="ECO:0000256" key="10">
    <source>
        <dbReference type="ARBA" id="ARBA00023204"/>
    </source>
</evidence>
<evidence type="ECO:0000256" key="4">
    <source>
        <dbReference type="ARBA" id="ARBA00022723"/>
    </source>
</evidence>
<dbReference type="AlphaFoldDB" id="A0A150PSK5"/>
<evidence type="ECO:0000313" key="18">
    <source>
        <dbReference type="Proteomes" id="UP000075420"/>
    </source>
</evidence>
<dbReference type="GO" id="GO:0003684">
    <property type="term" value="F:damaged DNA binding"/>
    <property type="evidence" value="ECO:0007669"/>
    <property type="project" value="InterPro"/>
</dbReference>
<evidence type="ECO:0000256" key="11">
    <source>
        <dbReference type="ARBA" id="ARBA00023239"/>
    </source>
</evidence>
<evidence type="ECO:0000256" key="6">
    <source>
        <dbReference type="ARBA" id="ARBA00022771"/>
    </source>
</evidence>
<proteinExistence type="inferred from homology"/>
<protein>
    <submittedName>
        <fullName evidence="17">DNA-formamidopyrimidine glycosylase</fullName>
    </submittedName>
</protein>
<comment type="catalytic activity">
    <reaction evidence="1">
        <text>Hydrolysis of DNA containing ring-opened 7-methylguanine residues, releasing 2,6-diamino-4-hydroxy-5-(N-methyl)formamidopyrimidine.</text>
        <dbReference type="EC" id="3.2.2.23"/>
    </reaction>
</comment>
<dbReference type="Gene3D" id="1.10.8.50">
    <property type="match status" value="1"/>
</dbReference>
<keyword evidence="4" id="KW-0479">Metal-binding</keyword>
<evidence type="ECO:0000259" key="15">
    <source>
        <dbReference type="PROSITE" id="PS51066"/>
    </source>
</evidence>
<gene>
    <name evidence="17" type="ORF">BE08_20050</name>
</gene>
<reference evidence="17 18" key="1">
    <citation type="submission" date="2014-02" db="EMBL/GenBank/DDBJ databases">
        <title>The small core and large imbalanced accessory genome model reveals a collaborative survival strategy of Sorangium cellulosum strains in nature.</title>
        <authorList>
            <person name="Han K."/>
            <person name="Peng R."/>
            <person name="Blom J."/>
            <person name="Li Y.-Z."/>
        </authorList>
    </citation>
    <scope>NUCLEOTIDE SEQUENCE [LARGE SCALE GENOMIC DNA]</scope>
    <source>
        <strain evidence="17 18">So0157-25</strain>
    </source>
</reference>
<evidence type="ECO:0000259" key="16">
    <source>
        <dbReference type="PROSITE" id="PS51068"/>
    </source>
</evidence>